<name>R0KI42_EXST2</name>
<feature type="compositionally biased region" description="Basic residues" evidence="1">
    <location>
        <begin position="76"/>
        <end position="86"/>
    </location>
</feature>
<evidence type="ECO:0000313" key="3">
    <source>
        <dbReference type="Proteomes" id="UP000016935"/>
    </source>
</evidence>
<dbReference type="eggNOG" id="ENOG502STXT">
    <property type="taxonomic scope" value="Eukaryota"/>
</dbReference>
<proteinExistence type="predicted"/>
<feature type="region of interest" description="Disordered" evidence="1">
    <location>
        <begin position="56"/>
        <end position="86"/>
    </location>
</feature>
<dbReference type="Proteomes" id="UP000016935">
    <property type="component" value="Unassembled WGS sequence"/>
</dbReference>
<reference evidence="2 3" key="2">
    <citation type="journal article" date="2013" name="PLoS Genet.">
        <title>Comparative genome structure, secondary metabolite, and effector coding capacity across Cochliobolus pathogens.</title>
        <authorList>
            <person name="Condon B.J."/>
            <person name="Leng Y."/>
            <person name="Wu D."/>
            <person name="Bushley K.E."/>
            <person name="Ohm R.A."/>
            <person name="Otillar R."/>
            <person name="Martin J."/>
            <person name="Schackwitz W."/>
            <person name="Grimwood J."/>
            <person name="MohdZainudin N."/>
            <person name="Xue C."/>
            <person name="Wang R."/>
            <person name="Manning V.A."/>
            <person name="Dhillon B."/>
            <person name="Tu Z.J."/>
            <person name="Steffenson B.J."/>
            <person name="Salamov A."/>
            <person name="Sun H."/>
            <person name="Lowry S."/>
            <person name="LaButti K."/>
            <person name="Han J."/>
            <person name="Copeland A."/>
            <person name="Lindquist E."/>
            <person name="Barry K."/>
            <person name="Schmutz J."/>
            <person name="Baker S.E."/>
            <person name="Ciuffetti L.M."/>
            <person name="Grigoriev I.V."/>
            <person name="Zhong S."/>
            <person name="Turgeon B.G."/>
        </authorList>
    </citation>
    <scope>NUCLEOTIDE SEQUENCE [LARGE SCALE GENOMIC DNA]</scope>
    <source>
        <strain evidence="3">28A</strain>
    </source>
</reference>
<dbReference type="GeneID" id="19405262"/>
<feature type="compositionally biased region" description="Low complexity" evidence="1">
    <location>
        <begin position="66"/>
        <end position="75"/>
    </location>
</feature>
<gene>
    <name evidence="2" type="ORF">SETTUDRAFT_60998</name>
</gene>
<dbReference type="AlphaFoldDB" id="R0KI42"/>
<protein>
    <submittedName>
        <fullName evidence="2">Uncharacterized protein</fullName>
    </submittedName>
</protein>
<feature type="non-terminal residue" evidence="2">
    <location>
        <position position="161"/>
    </location>
</feature>
<feature type="non-terminal residue" evidence="2">
    <location>
        <position position="1"/>
    </location>
</feature>
<reference evidence="2 3" key="1">
    <citation type="journal article" date="2012" name="PLoS Pathog.">
        <title>Diverse lifestyles and strategies of plant pathogenesis encoded in the genomes of eighteen Dothideomycetes fungi.</title>
        <authorList>
            <person name="Ohm R.A."/>
            <person name="Feau N."/>
            <person name="Henrissat B."/>
            <person name="Schoch C.L."/>
            <person name="Horwitz B.A."/>
            <person name="Barry K.W."/>
            <person name="Condon B.J."/>
            <person name="Copeland A.C."/>
            <person name="Dhillon B."/>
            <person name="Glaser F."/>
            <person name="Hesse C.N."/>
            <person name="Kosti I."/>
            <person name="LaButti K."/>
            <person name="Lindquist E.A."/>
            <person name="Lucas S."/>
            <person name="Salamov A.A."/>
            <person name="Bradshaw R.E."/>
            <person name="Ciuffetti L."/>
            <person name="Hamelin R.C."/>
            <person name="Kema G.H.J."/>
            <person name="Lawrence C."/>
            <person name="Scott J.A."/>
            <person name="Spatafora J.W."/>
            <person name="Turgeon B.G."/>
            <person name="de Wit P.J.G.M."/>
            <person name="Zhong S."/>
            <person name="Goodwin S.B."/>
            <person name="Grigoriev I.V."/>
        </authorList>
    </citation>
    <scope>NUCLEOTIDE SEQUENCE [LARGE SCALE GENOMIC DNA]</scope>
    <source>
        <strain evidence="3">28A</strain>
    </source>
</reference>
<dbReference type="RefSeq" id="XP_008023377.1">
    <property type="nucleotide sequence ID" value="XM_008025186.1"/>
</dbReference>
<evidence type="ECO:0000256" key="1">
    <source>
        <dbReference type="SAM" id="MobiDB-lite"/>
    </source>
</evidence>
<keyword evidence="3" id="KW-1185">Reference proteome</keyword>
<dbReference type="HOGENOM" id="CLU_095402_2_0_1"/>
<evidence type="ECO:0000313" key="2">
    <source>
        <dbReference type="EMBL" id="EOA88899.1"/>
    </source>
</evidence>
<accession>R0KI42</accession>
<organism evidence="2 3">
    <name type="scientific">Exserohilum turcicum (strain 28A)</name>
    <name type="common">Northern leaf blight fungus</name>
    <name type="synonym">Setosphaeria turcica</name>
    <dbReference type="NCBI Taxonomy" id="671987"/>
    <lineage>
        <taxon>Eukaryota</taxon>
        <taxon>Fungi</taxon>
        <taxon>Dikarya</taxon>
        <taxon>Ascomycota</taxon>
        <taxon>Pezizomycotina</taxon>
        <taxon>Dothideomycetes</taxon>
        <taxon>Pleosporomycetidae</taxon>
        <taxon>Pleosporales</taxon>
        <taxon>Pleosporineae</taxon>
        <taxon>Pleosporaceae</taxon>
        <taxon>Exserohilum</taxon>
    </lineage>
</organism>
<dbReference type="OrthoDB" id="4156665at2759"/>
<dbReference type="EMBL" id="KB908526">
    <property type="protein sequence ID" value="EOA88899.1"/>
    <property type="molecule type" value="Genomic_DNA"/>
</dbReference>
<sequence length="161" mass="18242">LHKRNPTLALKLSQMALPIAPILHAETHQPPPNFPSTLLSLFLLTESQLDSLAAFYSQTPSPSPSSPCTMSSPTHPHSHSHSHSHLKHAYPNTMNWTHPFLDPSPSLPPECKLEPLERLKVKMRMFARFIGMRGAETPTWEYERQVQVLRAKIRWGIAVEE</sequence>